<accession>A0A0F8YLQ9</accession>
<organism evidence="2">
    <name type="scientific">marine sediment metagenome</name>
    <dbReference type="NCBI Taxonomy" id="412755"/>
    <lineage>
        <taxon>unclassified sequences</taxon>
        <taxon>metagenomes</taxon>
        <taxon>ecological metagenomes</taxon>
    </lineage>
</organism>
<comment type="caution">
    <text evidence="2">The sequence shown here is derived from an EMBL/GenBank/DDBJ whole genome shotgun (WGS) entry which is preliminary data.</text>
</comment>
<evidence type="ECO:0000313" key="2">
    <source>
        <dbReference type="EMBL" id="KKK49021.1"/>
    </source>
</evidence>
<feature type="region of interest" description="Disordered" evidence="1">
    <location>
        <begin position="91"/>
        <end position="119"/>
    </location>
</feature>
<name>A0A0F8YLQ9_9ZZZZ</name>
<evidence type="ECO:0008006" key="3">
    <source>
        <dbReference type="Google" id="ProtNLM"/>
    </source>
</evidence>
<reference evidence="2" key="1">
    <citation type="journal article" date="2015" name="Nature">
        <title>Complex archaea that bridge the gap between prokaryotes and eukaryotes.</title>
        <authorList>
            <person name="Spang A."/>
            <person name="Saw J.H."/>
            <person name="Jorgensen S.L."/>
            <person name="Zaremba-Niedzwiedzka K."/>
            <person name="Martijn J."/>
            <person name="Lind A.E."/>
            <person name="van Eijk R."/>
            <person name="Schleper C."/>
            <person name="Guy L."/>
            <person name="Ettema T.J."/>
        </authorList>
    </citation>
    <scope>NUCLEOTIDE SEQUENCE</scope>
</reference>
<sequence>MKIRSLHPGFFSDHKITSLPYEARILFAGLWCRSDDYGRGKYLPKSIEGDVFPVDTVNIVELLLALENVGLIRLYDVDDEKFYEVSNWDSYQSPKYKSKNKMPDPEGYVTPGQVDTGLF</sequence>
<feature type="non-terminal residue" evidence="2">
    <location>
        <position position="119"/>
    </location>
</feature>
<protein>
    <recommendedName>
        <fullName evidence="3">Bacteriophage lambda Replication protein O N-terminal domain-containing protein</fullName>
    </recommendedName>
</protein>
<dbReference type="AlphaFoldDB" id="A0A0F8YLQ9"/>
<gene>
    <name evidence="2" type="ORF">LCGC14_3139290</name>
</gene>
<evidence type="ECO:0000256" key="1">
    <source>
        <dbReference type="SAM" id="MobiDB-lite"/>
    </source>
</evidence>
<proteinExistence type="predicted"/>
<dbReference type="EMBL" id="LAZR01068768">
    <property type="protein sequence ID" value="KKK49021.1"/>
    <property type="molecule type" value="Genomic_DNA"/>
</dbReference>